<dbReference type="PANTHER" id="PTHR30600:SF10">
    <property type="entry name" value="BLL6722 PROTEIN"/>
    <property type="match status" value="1"/>
</dbReference>
<dbReference type="GO" id="GO:0030313">
    <property type="term" value="C:cell envelope"/>
    <property type="evidence" value="ECO:0007669"/>
    <property type="project" value="UniProtKB-SubCell"/>
</dbReference>
<evidence type="ECO:0000256" key="6">
    <source>
        <dbReference type="ARBA" id="ARBA00023004"/>
    </source>
</evidence>
<keyword evidence="6" id="KW-0408">Iron</keyword>
<dbReference type="GO" id="GO:0004130">
    <property type="term" value="F:cytochrome-c peroxidase activity"/>
    <property type="evidence" value="ECO:0007669"/>
    <property type="project" value="TreeGrafter"/>
</dbReference>
<dbReference type="InterPro" id="IPR009056">
    <property type="entry name" value="Cyt_c-like_dom"/>
</dbReference>
<evidence type="ECO:0000256" key="7">
    <source>
        <dbReference type="SAM" id="MobiDB-lite"/>
    </source>
</evidence>
<dbReference type="PANTHER" id="PTHR30600">
    <property type="entry name" value="CYTOCHROME C PEROXIDASE-RELATED"/>
    <property type="match status" value="1"/>
</dbReference>
<dbReference type="InterPro" id="IPR036909">
    <property type="entry name" value="Cyt_c-like_dom_sf"/>
</dbReference>
<dbReference type="GO" id="GO:0009055">
    <property type="term" value="F:electron transfer activity"/>
    <property type="evidence" value="ECO:0007669"/>
    <property type="project" value="InterPro"/>
</dbReference>
<dbReference type="EMBL" id="BARU01009835">
    <property type="protein sequence ID" value="GAH42239.1"/>
    <property type="molecule type" value="Genomic_DNA"/>
</dbReference>
<dbReference type="AlphaFoldDB" id="X1GKT3"/>
<evidence type="ECO:0000256" key="1">
    <source>
        <dbReference type="ARBA" id="ARBA00004196"/>
    </source>
</evidence>
<keyword evidence="5" id="KW-0560">Oxidoreductase</keyword>
<proteinExistence type="predicted"/>
<evidence type="ECO:0000256" key="5">
    <source>
        <dbReference type="ARBA" id="ARBA00023002"/>
    </source>
</evidence>
<accession>X1GKT3</accession>
<feature type="region of interest" description="Disordered" evidence="7">
    <location>
        <begin position="1"/>
        <end position="20"/>
    </location>
</feature>
<evidence type="ECO:0000256" key="4">
    <source>
        <dbReference type="ARBA" id="ARBA00022729"/>
    </source>
</evidence>
<protein>
    <recommendedName>
        <fullName evidence="8">Cytochrome c domain-containing protein</fullName>
    </recommendedName>
</protein>
<dbReference type="GO" id="GO:0020037">
    <property type="term" value="F:heme binding"/>
    <property type="evidence" value="ECO:0007669"/>
    <property type="project" value="InterPro"/>
</dbReference>
<dbReference type="GO" id="GO:0046872">
    <property type="term" value="F:metal ion binding"/>
    <property type="evidence" value="ECO:0007669"/>
    <property type="project" value="UniProtKB-KW"/>
</dbReference>
<keyword evidence="4" id="KW-0732">Signal</keyword>
<sequence>MGLVGPDLSSIGIDGETRQPGMSAEEYLRESIISPNAFIAPQCPTGGCPENVMLPNLVEKLTSEELDLILAHLLTLTGEGEFQVPEYELMPIDIVRPPETAGETFLEPPTIYDDAQVLLGKYMFFDPRLSGDAGISCATCHNPEMAWTDGAALNQGYPGTAYFRNASTVMNTAFRSYLYWDGRMDGLDMPTLVRDHLTEAHFMNTDGRLMVERVKQVPEYVQLFQDAYGSNPSFGGILKAITAYVQSLNSGMSAYDAYLGGDEGALSEAAIAGLELFEGKAGCASCHTGLTFSDDEFYVLDVPENQEIWSEPLRHISFRR</sequence>
<keyword evidence="2" id="KW-0349">Heme</keyword>
<feature type="non-terminal residue" evidence="9">
    <location>
        <position position="320"/>
    </location>
</feature>
<comment type="subcellular location">
    <subcellularLocation>
        <location evidence="1">Cell envelope</location>
    </subcellularLocation>
</comment>
<dbReference type="InterPro" id="IPR004852">
    <property type="entry name" value="Di-haem_cyt_c_peroxidsae"/>
</dbReference>
<feature type="domain" description="Cytochrome c" evidence="8">
    <location>
        <begin position="115"/>
        <end position="225"/>
    </location>
</feature>
<evidence type="ECO:0000259" key="8">
    <source>
        <dbReference type="PROSITE" id="PS51007"/>
    </source>
</evidence>
<dbReference type="Gene3D" id="1.10.760.10">
    <property type="entry name" value="Cytochrome c-like domain"/>
    <property type="match status" value="3"/>
</dbReference>
<evidence type="ECO:0000313" key="9">
    <source>
        <dbReference type="EMBL" id="GAH42239.1"/>
    </source>
</evidence>
<dbReference type="InterPro" id="IPR051395">
    <property type="entry name" value="Cytochrome_c_Peroxidase/MauG"/>
</dbReference>
<comment type="caution">
    <text evidence="9">The sequence shown here is derived from an EMBL/GenBank/DDBJ whole genome shotgun (WGS) entry which is preliminary data.</text>
</comment>
<gene>
    <name evidence="9" type="ORF">S03H2_18914</name>
</gene>
<organism evidence="9">
    <name type="scientific">marine sediment metagenome</name>
    <dbReference type="NCBI Taxonomy" id="412755"/>
    <lineage>
        <taxon>unclassified sequences</taxon>
        <taxon>metagenomes</taxon>
        <taxon>ecological metagenomes</taxon>
    </lineage>
</organism>
<name>X1GKT3_9ZZZZ</name>
<reference evidence="9" key="1">
    <citation type="journal article" date="2014" name="Front. Microbiol.">
        <title>High frequency of phylogenetically diverse reductive dehalogenase-homologous genes in deep subseafloor sedimentary metagenomes.</title>
        <authorList>
            <person name="Kawai M."/>
            <person name="Futagami T."/>
            <person name="Toyoda A."/>
            <person name="Takaki Y."/>
            <person name="Nishi S."/>
            <person name="Hori S."/>
            <person name="Arai W."/>
            <person name="Tsubouchi T."/>
            <person name="Morono Y."/>
            <person name="Uchiyama I."/>
            <person name="Ito T."/>
            <person name="Fujiyama A."/>
            <person name="Inagaki F."/>
            <person name="Takami H."/>
        </authorList>
    </citation>
    <scope>NUCLEOTIDE SEQUENCE</scope>
    <source>
        <strain evidence="9">Expedition CK06-06</strain>
    </source>
</reference>
<evidence type="ECO:0000256" key="2">
    <source>
        <dbReference type="ARBA" id="ARBA00022617"/>
    </source>
</evidence>
<dbReference type="SUPFAM" id="SSF46626">
    <property type="entry name" value="Cytochrome c"/>
    <property type="match status" value="2"/>
</dbReference>
<keyword evidence="3" id="KW-0479">Metal-binding</keyword>
<dbReference type="Pfam" id="PF03150">
    <property type="entry name" value="CCP_MauG"/>
    <property type="match status" value="1"/>
</dbReference>
<dbReference type="PROSITE" id="PS51007">
    <property type="entry name" value="CYTC"/>
    <property type="match status" value="1"/>
</dbReference>
<evidence type="ECO:0000256" key="3">
    <source>
        <dbReference type="ARBA" id="ARBA00022723"/>
    </source>
</evidence>